<dbReference type="Gene3D" id="1.20.1740.10">
    <property type="entry name" value="Amino acid/polyamine transporter I"/>
    <property type="match status" value="1"/>
</dbReference>
<evidence type="ECO:0000313" key="7">
    <source>
        <dbReference type="EMBL" id="KXZ57287.1"/>
    </source>
</evidence>
<protein>
    <submittedName>
        <fullName evidence="7">Putative amino acid permease YhdG</fullName>
    </submittedName>
</protein>
<comment type="subcellular location">
    <subcellularLocation>
        <location evidence="1">Cell membrane</location>
        <topology evidence="1">Multi-pass membrane protein</topology>
    </subcellularLocation>
</comment>
<dbReference type="Pfam" id="PF13520">
    <property type="entry name" value="AA_permease_2"/>
    <property type="match status" value="1"/>
</dbReference>
<evidence type="ECO:0000256" key="1">
    <source>
        <dbReference type="ARBA" id="ARBA00004651"/>
    </source>
</evidence>
<feature type="transmembrane region" description="Helical" evidence="6">
    <location>
        <begin position="279"/>
        <end position="306"/>
    </location>
</feature>
<feature type="transmembrane region" description="Helical" evidence="6">
    <location>
        <begin position="337"/>
        <end position="359"/>
    </location>
</feature>
<evidence type="ECO:0000256" key="3">
    <source>
        <dbReference type="ARBA" id="ARBA00022692"/>
    </source>
</evidence>
<dbReference type="PANTHER" id="PTHR42770">
    <property type="entry name" value="AMINO ACID TRANSPORTER-RELATED"/>
    <property type="match status" value="1"/>
</dbReference>
<keyword evidence="8" id="KW-1185">Reference proteome</keyword>
<dbReference type="InterPro" id="IPR002293">
    <property type="entry name" value="AA/rel_permease1"/>
</dbReference>
<dbReference type="Proteomes" id="UP000243589">
    <property type="component" value="Unassembled WGS sequence"/>
</dbReference>
<dbReference type="PATRIC" id="fig|479117.4.peg.1790"/>
<dbReference type="PANTHER" id="PTHR42770:SF11">
    <property type="entry name" value="INNER MEMBRANE TRANSPORT PROTEIN YBAT"/>
    <property type="match status" value="1"/>
</dbReference>
<keyword evidence="4 6" id="KW-1133">Transmembrane helix</keyword>
<feature type="transmembrane region" description="Helical" evidence="6">
    <location>
        <begin position="365"/>
        <end position="382"/>
    </location>
</feature>
<evidence type="ECO:0000256" key="4">
    <source>
        <dbReference type="ARBA" id="ARBA00022989"/>
    </source>
</evidence>
<evidence type="ECO:0000256" key="6">
    <source>
        <dbReference type="SAM" id="Phobius"/>
    </source>
</evidence>
<dbReference type="RefSeq" id="WP_062022613.1">
    <property type="nucleotide sequence ID" value="NZ_LQQC01000012.1"/>
</dbReference>
<sequence>MAELKKSLGLFQLLAFGVAGVIGTSWIYTNSKLMDAYGAGGMVFGLLLGVLLASFVALAYSELTSAFPRAGGEVVFSYTTMGRGPAFFTGWMLLGAYVSSLAFYVTAFGFLLSNFVPAMKTMPLYTINGETVYLPVLAVGVILTLLMFALNWFGVEIGGRVQMFMFAAIVLIGAALIVVGFASGSPSNFFPAYAEGTAPVSDTLRFIIPGMTFLAGFGLVAVLAEDAKISPKRVGRAVVLTVITAGLFYTAVLAATAWVMPWQDVAKMDLGTVSAFTEAGFPILGTGAYAIAFLGLLTSFLGLFVASSRIIVAMARGQLLPPSLAVINPKRQTPGRALIVTTVVTLALGWLGPGAVVWFLDTGGVYLGVVWFMVVIAKYLLPRKYPNAVRRSKLSFLPALGGLGAIGVIVWALVPGTSSSLVWPAEYIILGAWLLLGVVMYVFAASRRTIGYDEGLHEILGDSYANLHIDDASTETAKKEL</sequence>
<dbReference type="GO" id="GO:0022857">
    <property type="term" value="F:transmembrane transporter activity"/>
    <property type="evidence" value="ECO:0007669"/>
    <property type="project" value="InterPro"/>
</dbReference>
<comment type="caution">
    <text evidence="7">The sequence shown here is derived from an EMBL/GenBank/DDBJ whole genome shotgun (WGS) entry which is preliminary data.</text>
</comment>
<gene>
    <name evidence="7" type="primary">yhdG_2</name>
    <name evidence="7" type="ORF">Bravens_01807</name>
</gene>
<feature type="transmembrane region" description="Helical" evidence="6">
    <location>
        <begin position="39"/>
        <end position="60"/>
    </location>
</feature>
<feature type="transmembrane region" description="Helical" evidence="6">
    <location>
        <begin position="204"/>
        <end position="225"/>
    </location>
</feature>
<accession>A0A150H591</accession>
<keyword evidence="3 6" id="KW-0812">Transmembrane</keyword>
<organism evidence="7 8">
    <name type="scientific">Brevibacterium ravenspurgense</name>
    <dbReference type="NCBI Taxonomy" id="479117"/>
    <lineage>
        <taxon>Bacteria</taxon>
        <taxon>Bacillati</taxon>
        <taxon>Actinomycetota</taxon>
        <taxon>Actinomycetes</taxon>
        <taxon>Micrococcales</taxon>
        <taxon>Brevibacteriaceae</taxon>
        <taxon>Brevibacterium</taxon>
    </lineage>
</organism>
<feature type="transmembrane region" description="Helical" evidence="6">
    <location>
        <begin position="91"/>
        <end position="112"/>
    </location>
</feature>
<feature type="transmembrane region" description="Helical" evidence="6">
    <location>
        <begin position="426"/>
        <end position="444"/>
    </location>
</feature>
<keyword evidence="2" id="KW-1003">Cell membrane</keyword>
<feature type="transmembrane region" description="Helical" evidence="6">
    <location>
        <begin position="237"/>
        <end position="259"/>
    </location>
</feature>
<dbReference type="EMBL" id="LQQC01000012">
    <property type="protein sequence ID" value="KXZ57287.1"/>
    <property type="molecule type" value="Genomic_DNA"/>
</dbReference>
<evidence type="ECO:0000256" key="2">
    <source>
        <dbReference type="ARBA" id="ARBA00022475"/>
    </source>
</evidence>
<dbReference type="InterPro" id="IPR050367">
    <property type="entry name" value="APC_superfamily"/>
</dbReference>
<dbReference type="AlphaFoldDB" id="A0A150H591"/>
<keyword evidence="5 6" id="KW-0472">Membrane</keyword>
<feature type="transmembrane region" description="Helical" evidence="6">
    <location>
        <begin position="132"/>
        <end position="152"/>
    </location>
</feature>
<evidence type="ECO:0000256" key="5">
    <source>
        <dbReference type="ARBA" id="ARBA00023136"/>
    </source>
</evidence>
<feature type="transmembrane region" description="Helical" evidence="6">
    <location>
        <begin position="164"/>
        <end position="184"/>
    </location>
</feature>
<evidence type="ECO:0000313" key="8">
    <source>
        <dbReference type="Proteomes" id="UP000243589"/>
    </source>
</evidence>
<name>A0A150H591_9MICO</name>
<dbReference type="PIRSF" id="PIRSF006060">
    <property type="entry name" value="AA_transporter"/>
    <property type="match status" value="1"/>
</dbReference>
<dbReference type="GO" id="GO:0005886">
    <property type="term" value="C:plasma membrane"/>
    <property type="evidence" value="ECO:0007669"/>
    <property type="project" value="UniProtKB-SubCell"/>
</dbReference>
<reference evidence="7 8" key="1">
    <citation type="submission" date="2016-01" db="EMBL/GenBank/DDBJ databases">
        <title>Use of Whole Genome Sequencing to ascertain that Brevibacterium massiliense (Roux, Raoult 2009) is a later heterotypic synonym of Brevibacterium ravenspurgense (Mages 2008).</title>
        <authorList>
            <person name="Bernier A.-M."/>
            <person name="Burdz T."/>
            <person name="Huynh C."/>
            <person name="Pachecho A.L."/>
            <person name="Wiebe D."/>
            <person name="Bonner C."/>
            <person name="Bernard K."/>
        </authorList>
    </citation>
    <scope>NUCLEOTIDE SEQUENCE [LARGE SCALE GENOMIC DNA]</scope>
    <source>
        <strain evidence="7 8">CCUG56047</strain>
    </source>
</reference>
<proteinExistence type="predicted"/>
<feature type="transmembrane region" description="Helical" evidence="6">
    <location>
        <begin position="394"/>
        <end position="414"/>
    </location>
</feature>